<dbReference type="GO" id="GO:0046872">
    <property type="term" value="F:metal ion binding"/>
    <property type="evidence" value="ECO:0007669"/>
    <property type="project" value="InterPro"/>
</dbReference>
<keyword evidence="3" id="KW-1185">Reference proteome</keyword>
<gene>
    <name evidence="2" type="ORF">AK812_SmicGene21671</name>
</gene>
<dbReference type="EMBL" id="LSRX01000479">
    <property type="protein sequence ID" value="OLP96121.1"/>
    <property type="molecule type" value="Genomic_DNA"/>
</dbReference>
<protein>
    <recommendedName>
        <fullName evidence="1">Peptidase M16 C-terminal domain-containing protein</fullName>
    </recommendedName>
</protein>
<proteinExistence type="predicted"/>
<comment type="caution">
    <text evidence="2">The sequence shown here is derived from an EMBL/GenBank/DDBJ whole genome shotgun (WGS) entry which is preliminary data.</text>
</comment>
<dbReference type="Pfam" id="PF05193">
    <property type="entry name" value="Peptidase_M16_C"/>
    <property type="match status" value="1"/>
</dbReference>
<dbReference type="AlphaFoldDB" id="A0A1Q9DLR8"/>
<dbReference type="OrthoDB" id="10391607at2759"/>
<dbReference type="InterPro" id="IPR007863">
    <property type="entry name" value="Peptidase_M16_C"/>
</dbReference>
<feature type="domain" description="Peptidase M16 C-terminal" evidence="1">
    <location>
        <begin position="31"/>
        <end position="121"/>
    </location>
</feature>
<reference evidence="2 3" key="1">
    <citation type="submission" date="2016-02" db="EMBL/GenBank/DDBJ databases">
        <title>Genome analysis of coral dinoflagellate symbionts highlights evolutionary adaptations to a symbiotic lifestyle.</title>
        <authorList>
            <person name="Aranda M."/>
            <person name="Li Y."/>
            <person name="Liew Y.J."/>
            <person name="Baumgarten S."/>
            <person name="Simakov O."/>
            <person name="Wilson M."/>
            <person name="Piel J."/>
            <person name="Ashoor H."/>
            <person name="Bougouffa S."/>
            <person name="Bajic V.B."/>
            <person name="Ryu T."/>
            <person name="Ravasi T."/>
            <person name="Bayer T."/>
            <person name="Micklem G."/>
            <person name="Kim H."/>
            <person name="Bhak J."/>
            <person name="Lajeunesse T.C."/>
            <person name="Voolstra C.R."/>
        </authorList>
    </citation>
    <scope>NUCLEOTIDE SEQUENCE [LARGE SCALE GENOMIC DNA]</scope>
    <source>
        <strain evidence="2 3">CCMP2467</strain>
    </source>
</reference>
<dbReference type="SUPFAM" id="SSF63411">
    <property type="entry name" value="LuxS/MPP-like metallohydrolase"/>
    <property type="match status" value="1"/>
</dbReference>
<dbReference type="Proteomes" id="UP000186817">
    <property type="component" value="Unassembled WGS sequence"/>
</dbReference>
<evidence type="ECO:0000313" key="3">
    <source>
        <dbReference type="Proteomes" id="UP000186817"/>
    </source>
</evidence>
<dbReference type="Gene3D" id="3.30.830.10">
    <property type="entry name" value="Metalloenzyme, LuxS/M16 peptidase-like"/>
    <property type="match status" value="1"/>
</dbReference>
<sequence length="133" mass="14270">MGSCTKEEAAVLQATICNKLGIQSSKVQLLPSNASERVRRVVRPAAPVELRARSPRNDSTHAMLMTILVGTGSLRERVLLGLVSQVLQEVAFAELRTRLQLGYTVGGTVSAISNVLTISCYFCDFVTGGSAFL</sequence>
<organism evidence="2 3">
    <name type="scientific">Symbiodinium microadriaticum</name>
    <name type="common">Dinoflagellate</name>
    <name type="synonym">Zooxanthella microadriatica</name>
    <dbReference type="NCBI Taxonomy" id="2951"/>
    <lineage>
        <taxon>Eukaryota</taxon>
        <taxon>Sar</taxon>
        <taxon>Alveolata</taxon>
        <taxon>Dinophyceae</taxon>
        <taxon>Suessiales</taxon>
        <taxon>Symbiodiniaceae</taxon>
        <taxon>Symbiodinium</taxon>
    </lineage>
</organism>
<name>A0A1Q9DLR8_SYMMI</name>
<accession>A0A1Q9DLR8</accession>
<evidence type="ECO:0000313" key="2">
    <source>
        <dbReference type="EMBL" id="OLP96121.1"/>
    </source>
</evidence>
<evidence type="ECO:0000259" key="1">
    <source>
        <dbReference type="Pfam" id="PF05193"/>
    </source>
</evidence>
<dbReference type="InterPro" id="IPR011249">
    <property type="entry name" value="Metalloenz_LuxS/M16"/>
</dbReference>